<dbReference type="EMBL" id="JAAIUW010000013">
    <property type="protein sequence ID" value="KAF7801647.1"/>
    <property type="molecule type" value="Genomic_DNA"/>
</dbReference>
<dbReference type="AlphaFoldDB" id="A0A834SIT7"/>
<dbReference type="InterPro" id="IPR025525">
    <property type="entry name" value="hAT-like_transposase_RNase-H"/>
</dbReference>
<dbReference type="OrthoDB" id="1937726at2759"/>
<dbReference type="SUPFAM" id="SSF53098">
    <property type="entry name" value="Ribonuclease H-like"/>
    <property type="match status" value="1"/>
</dbReference>
<evidence type="ECO:0000256" key="5">
    <source>
        <dbReference type="ARBA" id="ARBA00023125"/>
    </source>
</evidence>
<keyword evidence="6" id="KW-0804">Transcription</keyword>
<keyword evidence="11" id="KW-1185">Reference proteome</keyword>
<dbReference type="InterPro" id="IPR036236">
    <property type="entry name" value="Znf_C2H2_sf"/>
</dbReference>
<evidence type="ECO:0000256" key="2">
    <source>
        <dbReference type="ARBA" id="ARBA00022771"/>
    </source>
</evidence>
<evidence type="ECO:0000256" key="8">
    <source>
        <dbReference type="SAM" id="MobiDB-lite"/>
    </source>
</evidence>
<dbReference type="Pfam" id="PF14372">
    <property type="entry name" value="hAT-like_RNase-H"/>
    <property type="match status" value="1"/>
</dbReference>
<dbReference type="PANTHER" id="PTHR46481:SF11">
    <property type="entry name" value="ZINC FINGER BED DOMAIN-CONTAINING PROTEIN RICESLEEPER 2-LIKE"/>
    <property type="match status" value="1"/>
</dbReference>
<dbReference type="Proteomes" id="UP000634136">
    <property type="component" value="Unassembled WGS sequence"/>
</dbReference>
<evidence type="ECO:0000256" key="6">
    <source>
        <dbReference type="ARBA" id="ARBA00023163"/>
    </source>
</evidence>
<comment type="caution">
    <text evidence="10">The sequence shown here is derived from an EMBL/GenBank/DDBJ whole genome shotgun (WGS) entry which is preliminary data.</text>
</comment>
<reference evidence="10" key="1">
    <citation type="submission" date="2020-09" db="EMBL/GenBank/DDBJ databases">
        <title>Genome-Enabled Discovery of Anthraquinone Biosynthesis in Senna tora.</title>
        <authorList>
            <person name="Kang S.-H."/>
            <person name="Pandey R.P."/>
            <person name="Lee C.-M."/>
            <person name="Sim J.-S."/>
            <person name="Jeong J.-T."/>
            <person name="Choi B.-S."/>
            <person name="Jung M."/>
            <person name="Ginzburg D."/>
            <person name="Zhao K."/>
            <person name="Won S.Y."/>
            <person name="Oh T.-J."/>
            <person name="Yu Y."/>
            <person name="Kim N.-H."/>
            <person name="Lee O.R."/>
            <person name="Lee T.-H."/>
            <person name="Bashyal P."/>
            <person name="Kim T.-S."/>
            <person name="Lee W.-H."/>
            <person name="Kawkins C."/>
            <person name="Kim C.-K."/>
            <person name="Kim J.S."/>
            <person name="Ahn B.O."/>
            <person name="Rhee S.Y."/>
            <person name="Sohng J.K."/>
        </authorList>
    </citation>
    <scope>NUCLEOTIDE SEQUENCE</scope>
    <source>
        <tissue evidence="10">Leaf</tissue>
    </source>
</reference>
<gene>
    <name evidence="10" type="ORF">G2W53_040758</name>
</gene>
<evidence type="ECO:0000256" key="3">
    <source>
        <dbReference type="ARBA" id="ARBA00022833"/>
    </source>
</evidence>
<keyword evidence="3" id="KW-0862">Zinc</keyword>
<feature type="domain" description="BED-type" evidence="9">
    <location>
        <begin position="66"/>
        <end position="125"/>
    </location>
</feature>
<dbReference type="SUPFAM" id="SSF57667">
    <property type="entry name" value="beta-beta-alpha zinc fingers"/>
    <property type="match status" value="1"/>
</dbReference>
<evidence type="ECO:0000313" key="10">
    <source>
        <dbReference type="EMBL" id="KAF7801647.1"/>
    </source>
</evidence>
<keyword evidence="5" id="KW-0238">DNA-binding</keyword>
<evidence type="ECO:0000313" key="11">
    <source>
        <dbReference type="Proteomes" id="UP000634136"/>
    </source>
</evidence>
<feature type="region of interest" description="Disordered" evidence="8">
    <location>
        <begin position="1"/>
        <end position="33"/>
    </location>
</feature>
<dbReference type="SMART" id="SM00614">
    <property type="entry name" value="ZnF_BED"/>
    <property type="match status" value="1"/>
</dbReference>
<keyword evidence="4" id="KW-0805">Transcription regulation</keyword>
<proteinExistence type="predicted"/>
<protein>
    <submittedName>
        <fullName evidence="10">Zinc finger BED domain-containing protein RICESLEEPER 2-like</fullName>
    </submittedName>
</protein>
<sequence length="424" mass="48677">MGSNSPVHGSSSPSPITSNSPLQGSSSPSPIATTSPLSLDNVCSMSAEFHLSQPIQIEDANVGQKRKTSVVWNHFKKLKMNGDDKSECNYCKNRLTAKAIDETNHLHKHFSTCPRRTTRDIRQQILLKEQKRLDGSSVFLSSYHFDYDRSRMDLACVIIAHEYPLSIVEHFWFKRYSENLQPLFKVPSRHTMKRDVMKIYEAQKVKSMGLLDKVGSRIAITTDLWTASNTKRFAYLPCPHTVESISSTLVEYGLAMIVDGISKVRSSVVFWFATPKREQTFREAARQLKISCTKKLVLDVKTRWNSSYHMLSVALIYKDVFNRLKAREPLYTSVPTENDWELTREICGRLEIFNRVTKVFSGSQYPTKNLFFPLICEIRLSIQNWLSSSKENIRNMASKMMETFKKYWFVVNGIMGEAIVLDPR</sequence>
<evidence type="ECO:0000256" key="1">
    <source>
        <dbReference type="ARBA" id="ARBA00022723"/>
    </source>
</evidence>
<dbReference type="InterPro" id="IPR003656">
    <property type="entry name" value="Znf_BED"/>
</dbReference>
<dbReference type="GO" id="GO:0003677">
    <property type="term" value="F:DNA binding"/>
    <property type="evidence" value="ECO:0007669"/>
    <property type="project" value="UniProtKB-KW"/>
</dbReference>
<name>A0A834SIT7_9FABA</name>
<organism evidence="10 11">
    <name type="scientific">Senna tora</name>
    <dbReference type="NCBI Taxonomy" id="362788"/>
    <lineage>
        <taxon>Eukaryota</taxon>
        <taxon>Viridiplantae</taxon>
        <taxon>Streptophyta</taxon>
        <taxon>Embryophyta</taxon>
        <taxon>Tracheophyta</taxon>
        <taxon>Spermatophyta</taxon>
        <taxon>Magnoliopsida</taxon>
        <taxon>eudicotyledons</taxon>
        <taxon>Gunneridae</taxon>
        <taxon>Pentapetalae</taxon>
        <taxon>rosids</taxon>
        <taxon>fabids</taxon>
        <taxon>Fabales</taxon>
        <taxon>Fabaceae</taxon>
        <taxon>Caesalpinioideae</taxon>
        <taxon>Cassia clade</taxon>
        <taxon>Senna</taxon>
    </lineage>
</organism>
<dbReference type="Pfam" id="PF02892">
    <property type="entry name" value="zf-BED"/>
    <property type="match status" value="1"/>
</dbReference>
<dbReference type="PROSITE" id="PS50808">
    <property type="entry name" value="ZF_BED"/>
    <property type="match status" value="1"/>
</dbReference>
<evidence type="ECO:0000259" key="9">
    <source>
        <dbReference type="PROSITE" id="PS50808"/>
    </source>
</evidence>
<evidence type="ECO:0000256" key="7">
    <source>
        <dbReference type="PROSITE-ProRule" id="PRU00027"/>
    </source>
</evidence>
<dbReference type="InterPro" id="IPR012337">
    <property type="entry name" value="RNaseH-like_sf"/>
</dbReference>
<dbReference type="GO" id="GO:0008270">
    <property type="term" value="F:zinc ion binding"/>
    <property type="evidence" value="ECO:0007669"/>
    <property type="project" value="UniProtKB-KW"/>
</dbReference>
<accession>A0A834SIT7</accession>
<keyword evidence="1" id="KW-0479">Metal-binding</keyword>
<keyword evidence="2 7" id="KW-0863">Zinc-finger</keyword>
<evidence type="ECO:0000256" key="4">
    <source>
        <dbReference type="ARBA" id="ARBA00023015"/>
    </source>
</evidence>
<dbReference type="InterPro" id="IPR052035">
    <property type="entry name" value="ZnF_BED_domain_contain"/>
</dbReference>
<dbReference type="PANTHER" id="PTHR46481">
    <property type="entry name" value="ZINC FINGER BED DOMAIN-CONTAINING PROTEIN 4"/>
    <property type="match status" value="1"/>
</dbReference>